<keyword evidence="3" id="KW-1185">Reference proteome</keyword>
<evidence type="ECO:0000313" key="3">
    <source>
        <dbReference type="Proteomes" id="UP001224644"/>
    </source>
</evidence>
<dbReference type="EMBL" id="JAUFPX010000015">
    <property type="protein sequence ID" value="MDN3592107.1"/>
    <property type="molecule type" value="Genomic_DNA"/>
</dbReference>
<reference evidence="3" key="1">
    <citation type="journal article" date="2019" name="Int. J. Syst. Evol. Microbiol.">
        <title>The Global Catalogue of Microorganisms (GCM) 10K type strain sequencing project: providing services to taxonomists for standard genome sequencing and annotation.</title>
        <authorList>
            <consortium name="The Broad Institute Genomics Platform"/>
            <consortium name="The Broad Institute Genome Sequencing Center for Infectious Disease"/>
            <person name="Wu L."/>
            <person name="Ma J."/>
        </authorList>
    </citation>
    <scope>NUCLEOTIDE SEQUENCE [LARGE SCALE GENOMIC DNA]</scope>
    <source>
        <strain evidence="3">CECT 7069</strain>
    </source>
</reference>
<feature type="region of interest" description="Disordered" evidence="1">
    <location>
        <begin position="39"/>
        <end position="87"/>
    </location>
</feature>
<evidence type="ECO:0008006" key="4">
    <source>
        <dbReference type="Google" id="ProtNLM"/>
    </source>
</evidence>
<proteinExistence type="predicted"/>
<gene>
    <name evidence="2" type="ORF">QWZ12_16030</name>
</gene>
<evidence type="ECO:0000313" key="2">
    <source>
        <dbReference type="EMBL" id="MDN3592107.1"/>
    </source>
</evidence>
<organism evidence="2 3">
    <name type="scientific">Methylobacterium adhaesivum</name>
    <dbReference type="NCBI Taxonomy" id="333297"/>
    <lineage>
        <taxon>Bacteria</taxon>
        <taxon>Pseudomonadati</taxon>
        <taxon>Pseudomonadota</taxon>
        <taxon>Alphaproteobacteria</taxon>
        <taxon>Hyphomicrobiales</taxon>
        <taxon>Methylobacteriaceae</taxon>
        <taxon>Methylobacterium</taxon>
    </lineage>
</organism>
<feature type="compositionally biased region" description="Low complexity" evidence="1">
    <location>
        <begin position="43"/>
        <end position="61"/>
    </location>
</feature>
<protein>
    <recommendedName>
        <fullName evidence="4">Mu-like prophage FluMu N-terminal domain-containing protein</fullName>
    </recommendedName>
</protein>
<accession>A0ABT8BIW0</accession>
<comment type="caution">
    <text evidence="2">The sequence shown here is derived from an EMBL/GenBank/DDBJ whole genome shotgun (WGS) entry which is preliminary data.</text>
</comment>
<name>A0ABT8BIW0_9HYPH</name>
<dbReference type="Proteomes" id="UP001224644">
    <property type="component" value="Unassembled WGS sequence"/>
</dbReference>
<evidence type="ECO:0000256" key="1">
    <source>
        <dbReference type="SAM" id="MobiDB-lite"/>
    </source>
</evidence>
<sequence>MQTLVRMKRAGVYHPPGSIFHDFDLDEAEALKGKLSILDRGDPLAPASDPIAPADDAAPEPVTEPEGENAPPDSALPAQESGGAEGRVAEVMEAFDLLDEGDWTQGGRPRVRALSSILGFQPTADEIDAALSLREAMQ</sequence>